<keyword evidence="2 13" id="KW-0812">Transmembrane</keyword>
<evidence type="ECO:0000256" key="2">
    <source>
        <dbReference type="ARBA" id="ARBA00022692"/>
    </source>
</evidence>
<evidence type="ECO:0000256" key="4">
    <source>
        <dbReference type="ARBA" id="ARBA00022801"/>
    </source>
</evidence>
<proteinExistence type="inferred from homology"/>
<evidence type="ECO:0000313" key="15">
    <source>
        <dbReference type="EMBL" id="VDD88249.1"/>
    </source>
</evidence>
<protein>
    <submittedName>
        <fullName evidence="17">GB1/RHD3-type G domain-containing protein</fullName>
    </submittedName>
</protein>
<evidence type="ECO:0000256" key="12">
    <source>
        <dbReference type="SAM" id="MobiDB-lite"/>
    </source>
</evidence>
<dbReference type="Pfam" id="PF02841">
    <property type="entry name" value="GBP_C"/>
    <property type="match status" value="1"/>
</dbReference>
<dbReference type="PROSITE" id="PS51715">
    <property type="entry name" value="G_GB1_RHD3"/>
    <property type="match status" value="1"/>
</dbReference>
<feature type="domain" description="GB1/RHD3-type G" evidence="14">
    <location>
        <begin position="72"/>
        <end position="320"/>
    </location>
</feature>
<evidence type="ECO:0000256" key="9">
    <source>
        <dbReference type="ARBA" id="ARBA00023136"/>
    </source>
</evidence>
<evidence type="ECO:0000259" key="14">
    <source>
        <dbReference type="PROSITE" id="PS51715"/>
    </source>
</evidence>
<dbReference type="FunFam" id="1.20.58.420:FF:000001">
    <property type="entry name" value="Atlastin-1 isoform 1"/>
    <property type="match status" value="1"/>
</dbReference>
<dbReference type="InterPro" id="IPR036543">
    <property type="entry name" value="Guanylate-bd_C_sf"/>
</dbReference>
<keyword evidence="3" id="KW-0547">Nucleotide-binding</keyword>
<accession>A0A0N4V165</accession>
<dbReference type="SUPFAM" id="SSF52540">
    <property type="entry name" value="P-loop containing nucleoside triphosphate hydrolases"/>
    <property type="match status" value="1"/>
</dbReference>
<gene>
    <name evidence="15" type="ORF">EVEC_LOCUS3392</name>
</gene>
<reference evidence="15 16" key="2">
    <citation type="submission" date="2018-10" db="EMBL/GenBank/DDBJ databases">
        <authorList>
            <consortium name="Pathogen Informatics"/>
        </authorList>
    </citation>
    <scope>NUCLEOTIDE SEQUENCE [LARGE SCALE GENOMIC DNA]</scope>
</reference>
<keyword evidence="7 13" id="KW-1133">Transmembrane helix</keyword>
<evidence type="ECO:0000256" key="1">
    <source>
        <dbReference type="ARBA" id="ARBA00004477"/>
    </source>
</evidence>
<keyword evidence="4" id="KW-0378">Hydrolase</keyword>
<dbReference type="PANTHER" id="PTHR10751">
    <property type="entry name" value="GUANYLATE BINDING PROTEIN"/>
    <property type="match status" value="1"/>
</dbReference>
<dbReference type="Proteomes" id="UP000274131">
    <property type="component" value="Unassembled WGS sequence"/>
</dbReference>
<evidence type="ECO:0000256" key="6">
    <source>
        <dbReference type="ARBA" id="ARBA00022842"/>
    </source>
</evidence>
<dbReference type="GO" id="GO:0005789">
    <property type="term" value="C:endoplasmic reticulum membrane"/>
    <property type="evidence" value="ECO:0007669"/>
    <property type="project" value="UniProtKB-SubCell"/>
</dbReference>
<dbReference type="FunFam" id="3.40.50.300:FF:003207">
    <property type="entry name" value="ATLastiN (Endoplasmic reticulum GTPase) related"/>
    <property type="match status" value="1"/>
</dbReference>
<evidence type="ECO:0000313" key="17">
    <source>
        <dbReference type="WBParaSite" id="EVEC_0000368401-mRNA-1"/>
    </source>
</evidence>
<comment type="catalytic activity">
    <reaction evidence="10">
        <text>GTP + H2O = GDP + phosphate + H(+)</text>
        <dbReference type="Rhea" id="RHEA:19669"/>
        <dbReference type="ChEBI" id="CHEBI:15377"/>
        <dbReference type="ChEBI" id="CHEBI:15378"/>
        <dbReference type="ChEBI" id="CHEBI:37565"/>
        <dbReference type="ChEBI" id="CHEBI:43474"/>
        <dbReference type="ChEBI" id="CHEBI:58189"/>
    </reaction>
    <physiologicalReaction direction="left-to-right" evidence="10">
        <dbReference type="Rhea" id="RHEA:19670"/>
    </physiologicalReaction>
</comment>
<sequence length="572" mass="64856">MSYVSEEETIFNAGTSMHKGEGDSEEEMPVSSLDKTRNQPHPLCVIDIEDDHVFRLEEESLKEMLLCPEIADKKVSILSVAGAFRKGKSFLLNFFLRYLNSGESERHTGGWIEKPGPLTGFKWRGGSERETTGILLWSKPFVIKNKNAEDVVVLLMDTQGAFDSQSTVKDCATIFALSTMLSSTQIYNLSQNVQEDDLQHLQLFTEYGRLALEDSKAKPFQTLLFLVRDWSFPYEAEYGFGGGERLLEKRLQITDKQHPEHQQLRQHVRSCFDRISCFLMPHPGLKVATSPQFRGAFSDMEQDFRREVASLVPHLLGGDNLVMKRINGQEITCRELLEYFRAYINIFQGEDLPEPKSMLMATAEANNLAAVSSSKAYYMKEMEEVCGGDAPYMDASALEEQHLRCLHEAVYMFKTAKKMGGTEFSLQFLERLSNDIQEQYENFKKANNSKNVFRTMFTPIGIFVSIICGYVCQEFFQLIGVGPLANVFLLAIWLLIIALITYMYSVYSGKAREARVAMDNFVLYAWNNFLASVTQQGMQRAVDIGQKFAQVMISRLGDCPSTAGVMNVNYIT</sequence>
<dbReference type="WBParaSite" id="EVEC_0000368401-mRNA-1">
    <property type="protein sequence ID" value="EVEC_0000368401-mRNA-1"/>
    <property type="gene ID" value="EVEC_0000368401"/>
</dbReference>
<dbReference type="Pfam" id="PF02263">
    <property type="entry name" value="GBP"/>
    <property type="match status" value="1"/>
</dbReference>
<feature type="transmembrane region" description="Helical" evidence="13">
    <location>
        <begin position="452"/>
        <end position="472"/>
    </location>
</feature>
<dbReference type="GO" id="GO:0005525">
    <property type="term" value="F:GTP binding"/>
    <property type="evidence" value="ECO:0007669"/>
    <property type="project" value="UniProtKB-KW"/>
</dbReference>
<keyword evidence="6" id="KW-0460">Magnesium</keyword>
<dbReference type="InterPro" id="IPR027417">
    <property type="entry name" value="P-loop_NTPase"/>
</dbReference>
<evidence type="ECO:0000313" key="16">
    <source>
        <dbReference type="Proteomes" id="UP000274131"/>
    </source>
</evidence>
<dbReference type="EMBL" id="UXUI01007584">
    <property type="protein sequence ID" value="VDD88249.1"/>
    <property type="molecule type" value="Genomic_DNA"/>
</dbReference>
<evidence type="ECO:0000256" key="7">
    <source>
        <dbReference type="ARBA" id="ARBA00022989"/>
    </source>
</evidence>
<keyword evidence="9 13" id="KW-0472">Membrane</keyword>
<feature type="transmembrane region" description="Helical" evidence="13">
    <location>
        <begin position="484"/>
        <end position="504"/>
    </location>
</feature>
<dbReference type="InterPro" id="IPR015894">
    <property type="entry name" value="Guanylate-bd_N"/>
</dbReference>
<evidence type="ECO:0000256" key="3">
    <source>
        <dbReference type="ARBA" id="ARBA00022741"/>
    </source>
</evidence>
<dbReference type="AlphaFoldDB" id="A0A0N4V165"/>
<reference evidence="17" key="1">
    <citation type="submission" date="2017-02" db="UniProtKB">
        <authorList>
            <consortium name="WormBaseParasite"/>
        </authorList>
    </citation>
    <scope>IDENTIFICATION</scope>
</reference>
<evidence type="ECO:0000256" key="5">
    <source>
        <dbReference type="ARBA" id="ARBA00022824"/>
    </source>
</evidence>
<evidence type="ECO:0000256" key="10">
    <source>
        <dbReference type="ARBA" id="ARBA00049117"/>
    </source>
</evidence>
<dbReference type="InterPro" id="IPR003191">
    <property type="entry name" value="Guanylate-bd/ATL_C"/>
</dbReference>
<comment type="similarity">
    <text evidence="11">Belongs to the TRAFAC class dynamin-like GTPase superfamily. GB1/RHD3 GTPase family.</text>
</comment>
<dbReference type="SUPFAM" id="SSF48340">
    <property type="entry name" value="Interferon-induced guanylate-binding protein 1 (GBP1), C-terminal domain"/>
    <property type="match status" value="1"/>
</dbReference>
<name>A0A0N4V165_ENTVE</name>
<evidence type="ECO:0000256" key="8">
    <source>
        <dbReference type="ARBA" id="ARBA00023134"/>
    </source>
</evidence>
<keyword evidence="5" id="KW-0256">Endoplasmic reticulum</keyword>
<evidence type="ECO:0000256" key="11">
    <source>
        <dbReference type="PROSITE-ProRule" id="PRU01052"/>
    </source>
</evidence>
<organism evidence="17">
    <name type="scientific">Enterobius vermicularis</name>
    <name type="common">Human pinworm</name>
    <dbReference type="NCBI Taxonomy" id="51028"/>
    <lineage>
        <taxon>Eukaryota</taxon>
        <taxon>Metazoa</taxon>
        <taxon>Ecdysozoa</taxon>
        <taxon>Nematoda</taxon>
        <taxon>Chromadorea</taxon>
        <taxon>Rhabditida</taxon>
        <taxon>Spirurina</taxon>
        <taxon>Oxyuridomorpha</taxon>
        <taxon>Oxyuroidea</taxon>
        <taxon>Oxyuridae</taxon>
        <taxon>Enterobius</taxon>
    </lineage>
</organism>
<keyword evidence="16" id="KW-1185">Reference proteome</keyword>
<feature type="region of interest" description="Disordered" evidence="12">
    <location>
        <begin position="1"/>
        <end position="36"/>
    </location>
</feature>
<dbReference type="Gene3D" id="1.20.58.420">
    <property type="entry name" value="AHSP"/>
    <property type="match status" value="1"/>
</dbReference>
<comment type="subcellular location">
    <subcellularLocation>
        <location evidence="1">Endoplasmic reticulum membrane</location>
        <topology evidence="1">Multi-pass membrane protein</topology>
    </subcellularLocation>
</comment>
<keyword evidence="8" id="KW-0342">GTP-binding</keyword>
<dbReference type="GO" id="GO:0003924">
    <property type="term" value="F:GTPase activity"/>
    <property type="evidence" value="ECO:0007669"/>
    <property type="project" value="InterPro"/>
</dbReference>
<dbReference type="InterPro" id="IPR030386">
    <property type="entry name" value="G_GB1_RHD3_dom"/>
</dbReference>
<evidence type="ECO:0000256" key="13">
    <source>
        <dbReference type="SAM" id="Phobius"/>
    </source>
</evidence>
<dbReference type="Gene3D" id="3.40.50.300">
    <property type="entry name" value="P-loop containing nucleotide triphosphate hydrolases"/>
    <property type="match status" value="1"/>
</dbReference>
<dbReference type="CDD" id="cd01851">
    <property type="entry name" value="GBP"/>
    <property type="match status" value="1"/>
</dbReference>
<dbReference type="OrthoDB" id="7788754at2759"/>